<dbReference type="InterPro" id="IPR019749">
    <property type="entry name" value="Band_41_domain"/>
</dbReference>
<dbReference type="Gene3D" id="3.10.20.90">
    <property type="entry name" value="Phosphatidylinositol 3-kinase Catalytic Subunit, Chain A, domain 1"/>
    <property type="match status" value="1"/>
</dbReference>
<dbReference type="GO" id="GO:0005829">
    <property type="term" value="C:cytosol"/>
    <property type="evidence" value="ECO:0007669"/>
    <property type="project" value="Ensembl"/>
</dbReference>
<dbReference type="InterPro" id="IPR051835">
    <property type="entry name" value="RAC1-GEF"/>
</dbReference>
<dbReference type="InterPro" id="IPR019748">
    <property type="entry name" value="FERM_central"/>
</dbReference>
<reference evidence="3" key="2">
    <citation type="submission" date="2025-09" db="UniProtKB">
        <authorList>
            <consortium name="Ensembl"/>
        </authorList>
    </citation>
    <scope>IDENTIFICATION</scope>
</reference>
<feature type="domain" description="FERM" evidence="2">
    <location>
        <begin position="2"/>
        <end position="282"/>
    </location>
</feature>
<organism evidence="3 4">
    <name type="scientific">Marmota marmota marmota</name>
    <name type="common">Alpine marmot</name>
    <dbReference type="NCBI Taxonomy" id="9994"/>
    <lineage>
        <taxon>Eukaryota</taxon>
        <taxon>Metazoa</taxon>
        <taxon>Chordata</taxon>
        <taxon>Craniata</taxon>
        <taxon>Vertebrata</taxon>
        <taxon>Euteleostomi</taxon>
        <taxon>Mammalia</taxon>
        <taxon>Eutheria</taxon>
        <taxon>Euarchontoglires</taxon>
        <taxon>Glires</taxon>
        <taxon>Rodentia</taxon>
        <taxon>Sciuromorpha</taxon>
        <taxon>Sciuridae</taxon>
        <taxon>Xerinae</taxon>
        <taxon>Marmotini</taxon>
        <taxon>Marmota</taxon>
    </lineage>
</organism>
<dbReference type="InterPro" id="IPR029071">
    <property type="entry name" value="Ubiquitin-like_domsf"/>
</dbReference>
<dbReference type="GO" id="GO:0005085">
    <property type="term" value="F:guanyl-nucleotide exchange factor activity"/>
    <property type="evidence" value="ECO:0007669"/>
    <property type="project" value="TreeGrafter"/>
</dbReference>
<dbReference type="PANTHER" id="PTHR45858:SF1">
    <property type="entry name" value="FERM DOMAIN-CONTAINING PROTEIN 7"/>
    <property type="match status" value="1"/>
</dbReference>
<dbReference type="InterPro" id="IPR035963">
    <property type="entry name" value="FERM_2"/>
</dbReference>
<evidence type="ECO:0000313" key="3">
    <source>
        <dbReference type="Ensembl" id="ENSMMMP00000003854.1"/>
    </source>
</evidence>
<dbReference type="PANTHER" id="PTHR45858">
    <property type="entry name" value="FERM DOMAIN CONTAINING PROTEIN"/>
    <property type="match status" value="1"/>
</dbReference>
<evidence type="ECO:0000313" key="4">
    <source>
        <dbReference type="Proteomes" id="UP000694407"/>
    </source>
</evidence>
<dbReference type="GO" id="GO:0043025">
    <property type="term" value="C:neuronal cell body"/>
    <property type="evidence" value="ECO:0007669"/>
    <property type="project" value="Ensembl"/>
</dbReference>
<dbReference type="InterPro" id="IPR000299">
    <property type="entry name" value="FERM_domain"/>
</dbReference>
<dbReference type="CDD" id="cd17188">
    <property type="entry name" value="FERM_F1_FRMD7"/>
    <property type="match status" value="1"/>
</dbReference>
<dbReference type="PRINTS" id="PR00935">
    <property type="entry name" value="BAND41"/>
</dbReference>
<evidence type="ECO:0000256" key="1">
    <source>
        <dbReference type="SAM" id="MobiDB-lite"/>
    </source>
</evidence>
<dbReference type="Gene3D" id="2.30.29.30">
    <property type="entry name" value="Pleckstrin-homology domain (PH domain)/Phosphotyrosine-binding domain (PTB)"/>
    <property type="match status" value="1"/>
</dbReference>
<dbReference type="GO" id="GO:0051497">
    <property type="term" value="P:negative regulation of stress fiber assembly"/>
    <property type="evidence" value="ECO:0007669"/>
    <property type="project" value="Ensembl"/>
</dbReference>
<dbReference type="SMART" id="SM01196">
    <property type="entry name" value="FERM_C"/>
    <property type="match status" value="1"/>
</dbReference>
<dbReference type="FunFam" id="2.30.29.30:FF:000002">
    <property type="entry name" value="Band 4.1-like protein 5 isoform 1"/>
    <property type="match status" value="1"/>
</dbReference>
<dbReference type="GO" id="GO:0010592">
    <property type="term" value="P:positive regulation of lamellipodium assembly"/>
    <property type="evidence" value="ECO:0007669"/>
    <property type="project" value="Ensembl"/>
</dbReference>
<dbReference type="CDD" id="cd13193">
    <property type="entry name" value="FERM_C_FARP1-like"/>
    <property type="match status" value="1"/>
</dbReference>
<dbReference type="SMART" id="SM00295">
    <property type="entry name" value="B41"/>
    <property type="match status" value="1"/>
</dbReference>
<dbReference type="FunFam" id="3.10.20.90:FF:000040">
    <property type="entry name" value="FERM, RhoGEF and pleckstrin domain-containing protein"/>
    <property type="match status" value="1"/>
</dbReference>
<evidence type="ECO:0000259" key="2">
    <source>
        <dbReference type="PROSITE" id="PS50057"/>
    </source>
</evidence>
<dbReference type="GO" id="GO:0005654">
    <property type="term" value="C:nucleoplasm"/>
    <property type="evidence" value="ECO:0007669"/>
    <property type="project" value="Ensembl"/>
</dbReference>
<dbReference type="SUPFAM" id="SSF47031">
    <property type="entry name" value="Second domain of FERM"/>
    <property type="match status" value="1"/>
</dbReference>
<dbReference type="InterPro" id="IPR014847">
    <property type="entry name" value="FA"/>
</dbReference>
<dbReference type="InterPro" id="IPR014352">
    <property type="entry name" value="FERM/acyl-CoA-bd_prot_sf"/>
</dbReference>
<gene>
    <name evidence="3" type="primary">FRMD7</name>
</gene>
<dbReference type="InterPro" id="IPR018979">
    <property type="entry name" value="FERM_N"/>
</dbReference>
<dbReference type="Pfam" id="PF09380">
    <property type="entry name" value="FERM_C"/>
    <property type="match status" value="1"/>
</dbReference>
<keyword evidence="4" id="KW-1185">Reference proteome</keyword>
<dbReference type="CDD" id="cd14473">
    <property type="entry name" value="FERM_B-lobe"/>
    <property type="match status" value="1"/>
</dbReference>
<dbReference type="Ensembl" id="ENSMMMT00000004380.1">
    <property type="protein sequence ID" value="ENSMMMP00000003854.1"/>
    <property type="gene ID" value="ENSMMMG00000003489.1"/>
</dbReference>
<reference evidence="3" key="1">
    <citation type="submission" date="2025-08" db="UniProtKB">
        <authorList>
            <consortium name="Ensembl"/>
        </authorList>
    </citation>
    <scope>IDENTIFICATION</scope>
</reference>
<accession>A0A8C5YTD6</accession>
<feature type="region of interest" description="Disordered" evidence="1">
    <location>
        <begin position="503"/>
        <end position="531"/>
    </location>
</feature>
<proteinExistence type="predicted"/>
<feature type="region of interest" description="Disordered" evidence="1">
    <location>
        <begin position="419"/>
        <end position="439"/>
    </location>
</feature>
<dbReference type="Gene3D" id="1.20.80.10">
    <property type="match status" value="1"/>
</dbReference>
<dbReference type="SMART" id="SM01195">
    <property type="entry name" value="FA"/>
    <property type="match status" value="1"/>
</dbReference>
<dbReference type="InterPro" id="IPR019747">
    <property type="entry name" value="FERM_CS"/>
</dbReference>
<dbReference type="InterPro" id="IPR018980">
    <property type="entry name" value="FERM_PH-like_C"/>
</dbReference>
<dbReference type="SUPFAM" id="SSF50729">
    <property type="entry name" value="PH domain-like"/>
    <property type="match status" value="1"/>
</dbReference>
<dbReference type="FunFam" id="1.20.80.10:FF:000005">
    <property type="entry name" value="FERM, RhoGEF and pleckstrin domain-containing protein 1"/>
    <property type="match status" value="1"/>
</dbReference>
<dbReference type="PROSITE" id="PS50057">
    <property type="entry name" value="FERM_3"/>
    <property type="match status" value="1"/>
</dbReference>
<dbReference type="Proteomes" id="UP000694407">
    <property type="component" value="Unplaced"/>
</dbReference>
<dbReference type="PROSITE" id="PS00660">
    <property type="entry name" value="FERM_1"/>
    <property type="match status" value="1"/>
</dbReference>
<dbReference type="Pfam" id="PF00373">
    <property type="entry name" value="FERM_M"/>
    <property type="match status" value="1"/>
</dbReference>
<dbReference type="GO" id="GO:0030426">
    <property type="term" value="C:growth cone"/>
    <property type="evidence" value="ECO:0007669"/>
    <property type="project" value="Ensembl"/>
</dbReference>
<dbReference type="Pfam" id="PF08736">
    <property type="entry name" value="FA"/>
    <property type="match status" value="1"/>
</dbReference>
<dbReference type="GO" id="GO:0051057">
    <property type="term" value="P:positive regulation of small GTPase mediated signal transduction"/>
    <property type="evidence" value="ECO:0007669"/>
    <property type="project" value="Ensembl"/>
</dbReference>
<dbReference type="InterPro" id="IPR011993">
    <property type="entry name" value="PH-like_dom_sf"/>
</dbReference>
<dbReference type="GO" id="GO:0010975">
    <property type="term" value="P:regulation of neuron projection development"/>
    <property type="evidence" value="ECO:0007669"/>
    <property type="project" value="Ensembl"/>
</dbReference>
<dbReference type="Pfam" id="PF09379">
    <property type="entry name" value="FERM_N"/>
    <property type="match status" value="1"/>
</dbReference>
<name>A0A8C5YTD6_MARMA</name>
<dbReference type="AlphaFoldDB" id="A0A8C5YTD6"/>
<protein>
    <submittedName>
        <fullName evidence="3">FERM domain containing 7</fullName>
    </submittedName>
</protein>
<dbReference type="GO" id="GO:0005886">
    <property type="term" value="C:plasma membrane"/>
    <property type="evidence" value="ECO:0007669"/>
    <property type="project" value="Ensembl"/>
</dbReference>
<dbReference type="GeneTree" id="ENSGT00940000158972"/>
<dbReference type="InterPro" id="IPR041788">
    <property type="entry name" value="FARP1/FARP2/FRMD7_FERM_C"/>
</dbReference>
<sequence>MLHLKVQFLDDSQKIFVVDQKSSGKALFNLSCSHLNLAEKEYFGLEFCSHSGNNVWLELLKPLTKQVKNPKEVVFKFMVKFFPVDPGHLREELTRYLFTLQIKKDLALGRLPCSDNCTALMVSHILQSELGDFHEETVKKHLAQSRYLPNQDCLESKIMHFHQKHIGKNPAESDILLLDIARKLDMYGIRPHPASDGEGMQIHLAVAHMGVLVLRGNTKINTFNWAKIRKLSFKRKHFLIKLHANILALCKDTLEFTMASRDACKAFWKTCVEYHAFFRLSEEPKSKPKTLLCSKGSSFRYSGRTQRQLLEYGNKRQLKSLPFERKHYPSQYHERQCRSSPDILSDVSKQVEDLRLAYGGGYYRNVNGVHASEPVLDSRRRNSAVEVTFAAELERSKPEADPTSLHQSQSSSSFSFLYSDPVFNTDPDPQPDPRDFFEQRSPLSSFRTSSKFADHHTSGASPVRQLTYTDVPYIPCTSQQVDIMPPQVFFYVDKPPQVPRRSPVMAEERARPDNYLEPSAIKPPKRSPRNTRIKSFQQDLQELQEAMARTSGRNNINLDPEEEDPNLEDTFTYNIQEQTPKRSQSQSDMKTIRFPFGSEFRPLGPRPALSRKADLFTCMFAEQEFPAVLMDQNTAERYVASESSDSESEILKPDYYSLYGKGKKSPMARIRLSSGSLQLDEEDEDVSFNTPSAEDRTLLKPCNYFLA</sequence>
<dbReference type="SUPFAM" id="SSF54236">
    <property type="entry name" value="Ubiquitin-like"/>
    <property type="match status" value="1"/>
</dbReference>